<evidence type="ECO:0000313" key="3">
    <source>
        <dbReference type="Proteomes" id="UP001337655"/>
    </source>
</evidence>
<dbReference type="GeneID" id="89928955"/>
<evidence type="ECO:0000313" key="2">
    <source>
        <dbReference type="EMBL" id="KAK5166890.1"/>
    </source>
</evidence>
<keyword evidence="3" id="KW-1185">Reference proteome</keyword>
<keyword evidence="1" id="KW-0812">Transmembrane</keyword>
<comment type="caution">
    <text evidence="2">The sequence shown here is derived from an EMBL/GenBank/DDBJ whole genome shotgun (WGS) entry which is preliminary data.</text>
</comment>
<sequence>MAPTIQYLRYATTVIATIFIGFGINSFVNPSLAISFFGLPYPDPEPLRQITNVLLAAEGIRDVFIGLAMYASYFGDNRVLGWITVAAGATAGADGVICKMMVGTGEWNHWGYAPILVAIGGALALG</sequence>
<dbReference type="Pfam" id="PF14087">
    <property type="entry name" value="DUF4267"/>
    <property type="match status" value="1"/>
</dbReference>
<protein>
    <recommendedName>
        <fullName evidence="4">Integral membrane protein</fullName>
    </recommendedName>
</protein>
<evidence type="ECO:0008006" key="4">
    <source>
        <dbReference type="Google" id="ProtNLM"/>
    </source>
</evidence>
<evidence type="ECO:0000256" key="1">
    <source>
        <dbReference type="SAM" id="Phobius"/>
    </source>
</evidence>
<dbReference type="EMBL" id="JAVRRT010000012">
    <property type="protein sequence ID" value="KAK5166890.1"/>
    <property type="molecule type" value="Genomic_DNA"/>
</dbReference>
<reference evidence="2 3" key="1">
    <citation type="submission" date="2023-08" db="EMBL/GenBank/DDBJ databases">
        <title>Black Yeasts Isolated from many extreme environments.</title>
        <authorList>
            <person name="Coleine C."/>
            <person name="Stajich J.E."/>
            <person name="Selbmann L."/>
        </authorList>
    </citation>
    <scope>NUCLEOTIDE SEQUENCE [LARGE SCALE GENOMIC DNA]</scope>
    <source>
        <strain evidence="2 3">CCFEE 5935</strain>
    </source>
</reference>
<dbReference type="InterPro" id="IPR025363">
    <property type="entry name" value="DUF4267"/>
</dbReference>
<keyword evidence="1" id="KW-1133">Transmembrane helix</keyword>
<dbReference type="Proteomes" id="UP001337655">
    <property type="component" value="Unassembled WGS sequence"/>
</dbReference>
<keyword evidence="1" id="KW-0472">Membrane</keyword>
<dbReference type="RefSeq" id="XP_064656698.1">
    <property type="nucleotide sequence ID" value="XM_064804856.1"/>
</dbReference>
<name>A0AAV9P335_9PEZI</name>
<accession>A0AAV9P335</accession>
<dbReference type="AlphaFoldDB" id="A0AAV9P335"/>
<proteinExistence type="predicted"/>
<gene>
    <name evidence="2" type="ORF">LTR77_007619</name>
</gene>
<feature type="transmembrane region" description="Helical" evidence="1">
    <location>
        <begin position="7"/>
        <end position="28"/>
    </location>
</feature>
<organism evidence="2 3">
    <name type="scientific">Saxophila tyrrhenica</name>
    <dbReference type="NCBI Taxonomy" id="1690608"/>
    <lineage>
        <taxon>Eukaryota</taxon>
        <taxon>Fungi</taxon>
        <taxon>Dikarya</taxon>
        <taxon>Ascomycota</taxon>
        <taxon>Pezizomycotina</taxon>
        <taxon>Dothideomycetes</taxon>
        <taxon>Dothideomycetidae</taxon>
        <taxon>Mycosphaerellales</taxon>
        <taxon>Extremaceae</taxon>
        <taxon>Saxophila</taxon>
    </lineage>
</organism>